<dbReference type="AlphaFoldDB" id="A0A401KD17"/>
<dbReference type="STRING" id="105351.A0A401KD17"/>
<dbReference type="PANTHER" id="PTHR10209:SF881">
    <property type="entry name" value="FI07970P-RELATED"/>
    <property type="match status" value="1"/>
</dbReference>
<organism evidence="8 9">
    <name type="scientific">Aspergillus awamori</name>
    <name type="common">Black koji mold</name>
    <dbReference type="NCBI Taxonomy" id="105351"/>
    <lineage>
        <taxon>Eukaryota</taxon>
        <taxon>Fungi</taxon>
        <taxon>Dikarya</taxon>
        <taxon>Ascomycota</taxon>
        <taxon>Pezizomycotina</taxon>
        <taxon>Eurotiomycetes</taxon>
        <taxon>Eurotiomycetidae</taxon>
        <taxon>Eurotiales</taxon>
        <taxon>Aspergillaceae</taxon>
        <taxon>Aspergillus</taxon>
    </lineage>
</organism>
<dbReference type="Pfam" id="PF14226">
    <property type="entry name" value="DIOX_N"/>
    <property type="match status" value="1"/>
</dbReference>
<dbReference type="Pfam" id="PF03171">
    <property type="entry name" value="2OG-FeII_Oxy"/>
    <property type="match status" value="1"/>
</dbReference>
<protein>
    <submittedName>
        <fullName evidence="8">UPF0676 protein C1494.01</fullName>
    </submittedName>
</protein>
<dbReference type="InterPro" id="IPR026992">
    <property type="entry name" value="DIOX_N"/>
</dbReference>
<keyword evidence="5" id="KW-0732">Signal</keyword>
<keyword evidence="9" id="KW-1185">Reference proteome</keyword>
<feature type="domain" description="Non-haem dioxygenase N-terminal" evidence="7">
    <location>
        <begin position="105"/>
        <end position="183"/>
    </location>
</feature>
<dbReference type="SUPFAM" id="SSF51197">
    <property type="entry name" value="Clavaminate synthase-like"/>
    <property type="match status" value="1"/>
</dbReference>
<evidence type="ECO:0000256" key="2">
    <source>
        <dbReference type="ARBA" id="ARBA00022723"/>
    </source>
</evidence>
<evidence type="ECO:0000313" key="8">
    <source>
        <dbReference type="EMBL" id="GCB17146.1"/>
    </source>
</evidence>
<dbReference type="GO" id="GO:0046872">
    <property type="term" value="F:metal ion binding"/>
    <property type="evidence" value="ECO:0007669"/>
    <property type="project" value="UniProtKB-KW"/>
</dbReference>
<gene>
    <name evidence="8" type="ORF">AAWM_00031</name>
</gene>
<dbReference type="Gene3D" id="2.60.120.330">
    <property type="entry name" value="B-lactam Antibiotic, Isopenicillin N Synthase, Chain"/>
    <property type="match status" value="1"/>
</dbReference>
<evidence type="ECO:0000259" key="7">
    <source>
        <dbReference type="Pfam" id="PF14226"/>
    </source>
</evidence>
<comment type="caution">
    <text evidence="8">The sequence shown here is derived from an EMBL/GenBank/DDBJ whole genome shotgun (WGS) entry which is preliminary data.</text>
</comment>
<dbReference type="Proteomes" id="UP000286921">
    <property type="component" value="Unassembled WGS sequence"/>
</dbReference>
<reference evidence="8 9" key="1">
    <citation type="submission" date="2016-09" db="EMBL/GenBank/DDBJ databases">
        <title>Aspergillus awamori IFM 58123T.</title>
        <authorList>
            <person name="Kusuya Y."/>
            <person name="Shimizu M."/>
            <person name="Takahashi H."/>
            <person name="Yaguchi T."/>
        </authorList>
    </citation>
    <scope>NUCLEOTIDE SEQUENCE [LARGE SCALE GENOMIC DNA]</scope>
    <source>
        <strain evidence="8 9">IFM 58123</strain>
    </source>
</reference>
<feature type="chain" id="PRO_5019456278" evidence="5">
    <location>
        <begin position="19"/>
        <end position="449"/>
    </location>
</feature>
<dbReference type="PRINTS" id="PR00682">
    <property type="entry name" value="IPNSYNTHASE"/>
</dbReference>
<dbReference type="EMBL" id="BDHI01000001">
    <property type="protein sequence ID" value="GCB17146.1"/>
    <property type="molecule type" value="Genomic_DNA"/>
</dbReference>
<name>A0A401KD17_ASPAW</name>
<evidence type="ECO:0000256" key="4">
    <source>
        <dbReference type="ARBA" id="ARBA00023004"/>
    </source>
</evidence>
<dbReference type="InterPro" id="IPR027443">
    <property type="entry name" value="IPNS-like_sf"/>
</dbReference>
<evidence type="ECO:0000256" key="5">
    <source>
        <dbReference type="SAM" id="SignalP"/>
    </source>
</evidence>
<proteinExistence type="inferred from homology"/>
<evidence type="ECO:0000313" key="9">
    <source>
        <dbReference type="Proteomes" id="UP000286921"/>
    </source>
</evidence>
<dbReference type="InterPro" id="IPR044861">
    <property type="entry name" value="IPNS-like_FE2OG_OXY"/>
</dbReference>
<feature type="domain" description="Isopenicillin N synthase-like Fe(2+) 2OG dioxygenase" evidence="6">
    <location>
        <begin position="278"/>
        <end position="366"/>
    </location>
</feature>
<evidence type="ECO:0000256" key="3">
    <source>
        <dbReference type="ARBA" id="ARBA00023002"/>
    </source>
</evidence>
<keyword evidence="3" id="KW-0560">Oxidoreductase</keyword>
<keyword evidence="2" id="KW-0479">Metal-binding</keyword>
<feature type="signal peptide" evidence="5">
    <location>
        <begin position="1"/>
        <end position="18"/>
    </location>
</feature>
<accession>A0A401KD17</accession>
<keyword evidence="4" id="KW-0408">Iron</keyword>
<evidence type="ECO:0000259" key="6">
    <source>
        <dbReference type="Pfam" id="PF03171"/>
    </source>
</evidence>
<dbReference type="GO" id="GO:0016491">
    <property type="term" value="F:oxidoreductase activity"/>
    <property type="evidence" value="ECO:0007669"/>
    <property type="project" value="UniProtKB-KW"/>
</dbReference>
<dbReference type="PANTHER" id="PTHR10209">
    <property type="entry name" value="OXIDOREDUCTASE, 2OG-FE II OXYGENASE FAMILY PROTEIN"/>
    <property type="match status" value="1"/>
</dbReference>
<evidence type="ECO:0000256" key="1">
    <source>
        <dbReference type="ARBA" id="ARBA00008056"/>
    </source>
</evidence>
<sequence>MHALRYVSALAFVTVGLAAPTLTSSRDVMGEGSYARNVVGEGSYTRDVMGEGSYARDVMGEGSYARNVVEEGSYARDVINYLNDFSFLGASKAIPKVPWAELITLDFSLLQVPNGLETLAKNLEHAAQLTGFFYIENFGISNDEVREQFEIARRFYNLPLDERMSWYDPESYSSGRNLGYRPVTMRKPIMGVYDNLQIYSVPKFDGHNQHVHPPVFQEELRTIECFQRKCHRVVIQLLGIVEYALELPPSTLQQKCQYDQLSQDRLHYMHYAPRTAEQHEKTAHVYSAGHTDLGLFTLLFRQPVAGLQILDTQGEWRWVQTRDNALTVNIGDTLSLVSCQHFKSTIHRVHAPPADQAHLERLAVLYFGKFNDHVYLDPLSDSPVLKRSTSLRNEFDNKGIRMTMGEYSLARQTQNSRCKQPLAVHADGRFEWDPKDLEVDGGLKVTYYD</sequence>
<comment type="similarity">
    <text evidence="1">Belongs to the iron/ascorbate-dependent oxidoreductase family.</text>
</comment>
<dbReference type="Gene3D" id="3.30.70.440">
    <property type="entry name" value="Killer toxin KP6 alpha-subunit"/>
    <property type="match status" value="1"/>
</dbReference>